<accession>G4U2M8</accession>
<dbReference type="InParanoid" id="G4U2M8"/>
<organism evidence="2 3">
    <name type="scientific">Serendipita indica (strain DSM 11827)</name>
    <name type="common">Root endophyte fungus</name>
    <name type="synonym">Piriformospora indica</name>
    <dbReference type="NCBI Taxonomy" id="1109443"/>
    <lineage>
        <taxon>Eukaryota</taxon>
        <taxon>Fungi</taxon>
        <taxon>Dikarya</taxon>
        <taxon>Basidiomycota</taxon>
        <taxon>Agaricomycotina</taxon>
        <taxon>Agaricomycetes</taxon>
        <taxon>Sebacinales</taxon>
        <taxon>Serendipitaceae</taxon>
        <taxon>Serendipita</taxon>
    </lineage>
</organism>
<dbReference type="AlphaFoldDB" id="G4U2M8"/>
<feature type="compositionally biased region" description="Acidic residues" evidence="1">
    <location>
        <begin position="158"/>
        <end position="168"/>
    </location>
</feature>
<comment type="caution">
    <text evidence="2">The sequence shown here is derived from an EMBL/GenBank/DDBJ whole genome shotgun (WGS) entry which is preliminary data.</text>
</comment>
<dbReference type="STRING" id="1109443.G4U2M8"/>
<dbReference type="Proteomes" id="UP000007148">
    <property type="component" value="Unassembled WGS sequence"/>
</dbReference>
<name>G4U2M8_SERID</name>
<dbReference type="HOGENOM" id="CLU_109884_0_0_1"/>
<evidence type="ECO:0000256" key="1">
    <source>
        <dbReference type="SAM" id="MobiDB-lite"/>
    </source>
</evidence>
<protein>
    <submittedName>
        <fullName evidence="2">Uncharacterized protein</fullName>
    </submittedName>
</protein>
<keyword evidence="3" id="KW-1185">Reference proteome</keyword>
<feature type="compositionally biased region" description="Polar residues" evidence="1">
    <location>
        <begin position="140"/>
        <end position="156"/>
    </location>
</feature>
<sequence length="233" mass="24910">MSSKKGPGRFVAAHQTEAARRALIQPVPCWEYKWVVPPGMSSGSTLRVRQWVKTDKKQEFSDDEDESQVPLAPLPPEEADQGEDEDEEEEKEGSAAVQSGVATPLPAETSMRGVPGLDTPISGSATPGLNEPSGAIALTNRLNATASKPHPLSTSFIPDEEEKKEEVDDQAMLDGGDGGLIDSMNLDIGAVGMDGLEENQDTFMDMLNSGDMMGDGNLMNSDILDPTDEPVPQ</sequence>
<evidence type="ECO:0000313" key="3">
    <source>
        <dbReference type="Proteomes" id="UP000007148"/>
    </source>
</evidence>
<feature type="compositionally biased region" description="Acidic residues" evidence="1">
    <location>
        <begin position="77"/>
        <end position="91"/>
    </location>
</feature>
<reference evidence="2 3" key="1">
    <citation type="journal article" date="2011" name="PLoS Pathog.">
        <title>Endophytic Life Strategies Decoded by Genome and Transcriptome Analyses of the Mutualistic Root Symbiont Piriformospora indica.</title>
        <authorList>
            <person name="Zuccaro A."/>
            <person name="Lahrmann U."/>
            <person name="Guldener U."/>
            <person name="Langen G."/>
            <person name="Pfiffi S."/>
            <person name="Biedenkopf D."/>
            <person name="Wong P."/>
            <person name="Samans B."/>
            <person name="Grimm C."/>
            <person name="Basiewicz M."/>
            <person name="Murat C."/>
            <person name="Martin F."/>
            <person name="Kogel K.H."/>
        </authorList>
    </citation>
    <scope>NUCLEOTIDE SEQUENCE [LARGE SCALE GENOMIC DNA]</scope>
    <source>
        <strain evidence="2 3">DSM 11827</strain>
    </source>
</reference>
<dbReference type="OrthoDB" id="2595509at2759"/>
<proteinExistence type="predicted"/>
<gene>
    <name evidence="2" type="ORF">PIIN_00487</name>
</gene>
<feature type="region of interest" description="Disordered" evidence="1">
    <location>
        <begin position="214"/>
        <end position="233"/>
    </location>
</feature>
<dbReference type="EMBL" id="CAFZ01001876">
    <property type="protein sequence ID" value="CCA77840.1"/>
    <property type="molecule type" value="Genomic_DNA"/>
</dbReference>
<dbReference type="eggNOG" id="ENOG502SPIS">
    <property type="taxonomic scope" value="Eukaryota"/>
</dbReference>
<feature type="region of interest" description="Disordered" evidence="1">
    <location>
        <begin position="54"/>
        <end position="168"/>
    </location>
</feature>
<evidence type="ECO:0000313" key="2">
    <source>
        <dbReference type="EMBL" id="CCA77840.1"/>
    </source>
</evidence>